<evidence type="ECO:0000313" key="2">
    <source>
        <dbReference type="Proteomes" id="UP001064048"/>
    </source>
</evidence>
<sequence length="436" mass="48832">MFENPATALIFLMTIHWTTCLVPPKFQWKTIDFTWEGGTKEKAIADESYIPQNIMPTGLARWQDKLFITIPRWKKGVPASLNYIPLNGTQQQPLTPYPSWHDAFVSSKACCAATNNTVVSAFRVTVDKSDRLWVVDNGVADMASQVRQIADPAIFVFDLTNDKLIHKYVFRDDELKDCSVLTSIVVDESGGRNNTFAYITDMGASALVVYSLAENCAWRVEHPLFKFDPDAGVYRVGGVDFYWSDGVSSATLAPPLRDGTSDFYFHPTSSTKLFRISTRALKNKYATRDEINKAMEIVGDRGPNSQATACDMDQKRNVIFYTQLSKNGVGCWKVGAAFCEENTPLVISDCNLLEFPNDLKVDPEGNLWILSDRQSRFLYDAMDFEQFNFRILTAPVAKVIEGSTCEKPVKPGSAKSKSKDDKQKGGFFKRNKSAGK</sequence>
<protein>
    <submittedName>
        <fullName evidence="1">Uncharacterized protein</fullName>
    </submittedName>
</protein>
<evidence type="ECO:0000313" key="1">
    <source>
        <dbReference type="EMBL" id="KAI8419797.1"/>
    </source>
</evidence>
<proteinExistence type="predicted"/>
<keyword evidence="2" id="KW-1185">Reference proteome</keyword>
<organism evidence="1 2">
    <name type="scientific">Choristoneura fumiferana</name>
    <name type="common">Spruce budworm moth</name>
    <name type="synonym">Archips fumiferana</name>
    <dbReference type="NCBI Taxonomy" id="7141"/>
    <lineage>
        <taxon>Eukaryota</taxon>
        <taxon>Metazoa</taxon>
        <taxon>Ecdysozoa</taxon>
        <taxon>Arthropoda</taxon>
        <taxon>Hexapoda</taxon>
        <taxon>Insecta</taxon>
        <taxon>Pterygota</taxon>
        <taxon>Neoptera</taxon>
        <taxon>Endopterygota</taxon>
        <taxon>Lepidoptera</taxon>
        <taxon>Glossata</taxon>
        <taxon>Ditrysia</taxon>
        <taxon>Tortricoidea</taxon>
        <taxon>Tortricidae</taxon>
        <taxon>Tortricinae</taxon>
        <taxon>Choristoneura</taxon>
    </lineage>
</organism>
<gene>
    <name evidence="1" type="ORF">MSG28_008448</name>
</gene>
<comment type="caution">
    <text evidence="1">The sequence shown here is derived from an EMBL/GenBank/DDBJ whole genome shotgun (WGS) entry which is preliminary data.</text>
</comment>
<accession>A0ACC0J5K5</accession>
<reference evidence="1 2" key="1">
    <citation type="journal article" date="2022" name="Genome Biol. Evol.">
        <title>The Spruce Budworm Genome: Reconstructing the Evolutionary History of Antifreeze Proteins.</title>
        <authorList>
            <person name="Beliveau C."/>
            <person name="Gagne P."/>
            <person name="Picq S."/>
            <person name="Vernygora O."/>
            <person name="Keeling C.I."/>
            <person name="Pinkney K."/>
            <person name="Doucet D."/>
            <person name="Wen F."/>
            <person name="Johnston J.S."/>
            <person name="Maaroufi H."/>
            <person name="Boyle B."/>
            <person name="Laroche J."/>
            <person name="Dewar K."/>
            <person name="Juretic N."/>
            <person name="Blackburn G."/>
            <person name="Nisole A."/>
            <person name="Brunet B."/>
            <person name="Brandao M."/>
            <person name="Lumley L."/>
            <person name="Duan J."/>
            <person name="Quan G."/>
            <person name="Lucarotti C.J."/>
            <person name="Roe A.D."/>
            <person name="Sperling F.A.H."/>
            <person name="Levesque R.C."/>
            <person name="Cusson M."/>
        </authorList>
    </citation>
    <scope>NUCLEOTIDE SEQUENCE [LARGE SCALE GENOMIC DNA]</scope>
    <source>
        <strain evidence="1">Glfc:IPQL:Cfum</strain>
    </source>
</reference>
<name>A0ACC0J5K5_CHOFU</name>
<dbReference type="Proteomes" id="UP001064048">
    <property type="component" value="Chromosome 14"/>
</dbReference>
<dbReference type="EMBL" id="CM046114">
    <property type="protein sequence ID" value="KAI8419797.1"/>
    <property type="molecule type" value="Genomic_DNA"/>
</dbReference>